<dbReference type="InterPro" id="IPR006659">
    <property type="entry name" value="Arsenate_reductase"/>
</dbReference>
<dbReference type="PANTHER" id="PTHR30041:SF5">
    <property type="entry name" value="ARSENATE REDUCTASE-RELATED"/>
    <property type="match status" value="1"/>
</dbReference>
<dbReference type="Gene3D" id="3.40.30.10">
    <property type="entry name" value="Glutaredoxin"/>
    <property type="match status" value="1"/>
</dbReference>
<gene>
    <name evidence="8" type="primary">arsC2</name>
    <name evidence="8" type="ORF">KARMA_1105</name>
</gene>
<dbReference type="NCBIfam" id="TIGR00014">
    <property type="entry name" value="arsC"/>
    <property type="match status" value="1"/>
</dbReference>
<evidence type="ECO:0000313" key="8">
    <source>
        <dbReference type="EMBL" id="SCM66921.1"/>
    </source>
</evidence>
<dbReference type="PROSITE" id="PS51353">
    <property type="entry name" value="ARSC"/>
    <property type="match status" value="1"/>
</dbReference>
<dbReference type="CDD" id="cd03034">
    <property type="entry name" value="ArsC_ArsC"/>
    <property type="match status" value="1"/>
</dbReference>
<evidence type="ECO:0000313" key="9">
    <source>
        <dbReference type="Proteomes" id="UP000184085"/>
    </source>
</evidence>
<keyword evidence="2" id="KW-0059">Arsenical resistance</keyword>
<evidence type="ECO:0000256" key="1">
    <source>
        <dbReference type="ARBA" id="ARBA00007198"/>
    </source>
</evidence>
<dbReference type="InterPro" id="IPR006660">
    <property type="entry name" value="Arsenate_reductase-like"/>
</dbReference>
<evidence type="ECO:0000256" key="3">
    <source>
        <dbReference type="ARBA" id="ARBA00023002"/>
    </source>
</evidence>
<keyword evidence="3 7" id="KW-0560">Oxidoreductase</keyword>
<name>A0A1M4MWJ7_9RHOB</name>
<protein>
    <recommendedName>
        <fullName evidence="5 7">Arsenate reductase</fullName>
        <ecNumber evidence="4 7">1.20.4.1</ecNumber>
    </recommendedName>
</protein>
<dbReference type="GO" id="GO:0046685">
    <property type="term" value="P:response to arsenic-containing substance"/>
    <property type="evidence" value="ECO:0007669"/>
    <property type="project" value="UniProtKB-KW"/>
</dbReference>
<sequence>MTATIYHNPRCSKSRNALTILQAAGEAPDVVEYLKTGWTRDLLVSLFTEAGITARDALRKGETQAKELGLSAPDVTDDQIIEAMITHPVLVERPIVRRPKGVAVCRPMSNLLPLLAQPLSGPVTDAKGKVLVDDQGNAL</sequence>
<dbReference type="EC" id="1.20.4.1" evidence="4 7"/>
<comment type="similarity">
    <text evidence="1 6 7">Belongs to the ArsC family.</text>
</comment>
<reference evidence="9" key="1">
    <citation type="submission" date="2016-09" db="EMBL/GenBank/DDBJ databases">
        <authorList>
            <person name="Wibberg D."/>
        </authorList>
    </citation>
    <scope>NUCLEOTIDE SEQUENCE [LARGE SCALE GENOMIC DNA]</scope>
</reference>
<dbReference type="Proteomes" id="UP000184085">
    <property type="component" value="Unassembled WGS sequence"/>
</dbReference>
<evidence type="ECO:0000256" key="5">
    <source>
        <dbReference type="ARBA" id="ARBA00039879"/>
    </source>
</evidence>
<evidence type="ECO:0000256" key="4">
    <source>
        <dbReference type="ARBA" id="ARBA00038969"/>
    </source>
</evidence>
<dbReference type="InterPro" id="IPR036249">
    <property type="entry name" value="Thioredoxin-like_sf"/>
</dbReference>
<keyword evidence="9" id="KW-1185">Reference proteome</keyword>
<dbReference type="SUPFAM" id="SSF52833">
    <property type="entry name" value="Thioredoxin-like"/>
    <property type="match status" value="1"/>
</dbReference>
<dbReference type="GO" id="GO:0008794">
    <property type="term" value="F:arsenate reductase (glutaredoxin) activity"/>
    <property type="evidence" value="ECO:0007669"/>
    <property type="project" value="UniProtKB-UniRule"/>
</dbReference>
<evidence type="ECO:0000256" key="7">
    <source>
        <dbReference type="RuleBase" id="RU362029"/>
    </source>
</evidence>
<dbReference type="EMBL" id="FMJB01000040">
    <property type="protein sequence ID" value="SCM66921.1"/>
    <property type="molecule type" value="Genomic_DNA"/>
</dbReference>
<dbReference type="PANTHER" id="PTHR30041">
    <property type="entry name" value="ARSENATE REDUCTASE"/>
    <property type="match status" value="1"/>
</dbReference>
<evidence type="ECO:0000256" key="6">
    <source>
        <dbReference type="PROSITE-ProRule" id="PRU01282"/>
    </source>
</evidence>
<evidence type="ECO:0000256" key="2">
    <source>
        <dbReference type="ARBA" id="ARBA00022849"/>
    </source>
</evidence>
<proteinExistence type="inferred from homology"/>
<organism evidence="8 9">
    <name type="scientific">Donghicola eburneus</name>
    <dbReference type="NCBI Taxonomy" id="393278"/>
    <lineage>
        <taxon>Bacteria</taxon>
        <taxon>Pseudomonadati</taxon>
        <taxon>Pseudomonadota</taxon>
        <taxon>Alphaproteobacteria</taxon>
        <taxon>Rhodobacterales</taxon>
        <taxon>Roseobacteraceae</taxon>
        <taxon>Donghicola</taxon>
    </lineage>
</organism>
<dbReference type="Pfam" id="PF03960">
    <property type="entry name" value="ArsC"/>
    <property type="match status" value="1"/>
</dbReference>
<dbReference type="RefSeq" id="WP_072705210.1">
    <property type="nucleotide sequence ID" value="NZ_FMJB01000040.1"/>
</dbReference>
<accession>A0A1M4MWJ7</accession>
<dbReference type="AlphaFoldDB" id="A0A1M4MWJ7"/>
<comment type="catalytic activity">
    <reaction evidence="7">
        <text>[glutaredoxin]-dithiol + arsenate + glutathione + H(+) = glutathionyl-S-S-[glutaredoxin] + arsenite + H2O</text>
        <dbReference type="Rhea" id="RHEA:22016"/>
        <dbReference type="Rhea" id="RHEA-COMP:10729"/>
        <dbReference type="Rhea" id="RHEA-COMP:17668"/>
        <dbReference type="ChEBI" id="CHEBI:15377"/>
        <dbReference type="ChEBI" id="CHEBI:15378"/>
        <dbReference type="ChEBI" id="CHEBI:29242"/>
        <dbReference type="ChEBI" id="CHEBI:29950"/>
        <dbReference type="ChEBI" id="CHEBI:48597"/>
        <dbReference type="ChEBI" id="CHEBI:57925"/>
        <dbReference type="ChEBI" id="CHEBI:146199"/>
        <dbReference type="EC" id="1.20.4.1"/>
    </reaction>
</comment>